<dbReference type="Proteomes" id="UP000703269">
    <property type="component" value="Unassembled WGS sequence"/>
</dbReference>
<name>A0A9P3G6R9_9APHY</name>
<sequence>MSGQVRGCRLSPPPWARVAPAAGCHKVPGHRRLNACAPPAGARPAYASAWHPSLVPRPRPYGVVTDGAARGCARAVQVMRLRVPCDAPLPS</sequence>
<keyword evidence="2" id="KW-1185">Reference proteome</keyword>
<proteinExistence type="predicted"/>
<comment type="caution">
    <text evidence="1">The sequence shown here is derived from an EMBL/GenBank/DDBJ whole genome shotgun (WGS) entry which is preliminary data.</text>
</comment>
<dbReference type="EMBL" id="BPQB01000009">
    <property type="protein sequence ID" value="GJE88504.1"/>
    <property type="molecule type" value="Genomic_DNA"/>
</dbReference>
<organism evidence="1 2">
    <name type="scientific">Phanerochaete sordida</name>
    <dbReference type="NCBI Taxonomy" id="48140"/>
    <lineage>
        <taxon>Eukaryota</taxon>
        <taxon>Fungi</taxon>
        <taxon>Dikarya</taxon>
        <taxon>Basidiomycota</taxon>
        <taxon>Agaricomycotina</taxon>
        <taxon>Agaricomycetes</taxon>
        <taxon>Polyporales</taxon>
        <taxon>Phanerochaetaceae</taxon>
        <taxon>Phanerochaete</taxon>
    </lineage>
</organism>
<evidence type="ECO:0000313" key="1">
    <source>
        <dbReference type="EMBL" id="GJE88504.1"/>
    </source>
</evidence>
<accession>A0A9P3G6R9</accession>
<evidence type="ECO:0000313" key="2">
    <source>
        <dbReference type="Proteomes" id="UP000703269"/>
    </source>
</evidence>
<dbReference type="AlphaFoldDB" id="A0A9P3G6R9"/>
<protein>
    <submittedName>
        <fullName evidence="1">Uncharacterized protein</fullName>
    </submittedName>
</protein>
<reference evidence="1 2" key="1">
    <citation type="submission" date="2021-08" db="EMBL/GenBank/DDBJ databases">
        <title>Draft Genome Sequence of Phanerochaete sordida strain YK-624.</title>
        <authorList>
            <person name="Mori T."/>
            <person name="Dohra H."/>
            <person name="Suzuki T."/>
            <person name="Kawagishi H."/>
            <person name="Hirai H."/>
        </authorList>
    </citation>
    <scope>NUCLEOTIDE SEQUENCE [LARGE SCALE GENOMIC DNA]</scope>
    <source>
        <strain evidence="1 2">YK-624</strain>
    </source>
</reference>
<gene>
    <name evidence="1" type="ORF">PsYK624_045870</name>
</gene>